<dbReference type="Pfam" id="PF08592">
    <property type="entry name" value="Anthrone_oxy"/>
    <property type="match status" value="1"/>
</dbReference>
<feature type="transmembrane region" description="Helical" evidence="1">
    <location>
        <begin position="12"/>
        <end position="34"/>
    </location>
</feature>
<dbReference type="InterPro" id="IPR013901">
    <property type="entry name" value="Anthrone_oxy"/>
</dbReference>
<dbReference type="PROSITE" id="PS51257">
    <property type="entry name" value="PROKAR_LIPOPROTEIN"/>
    <property type="match status" value="1"/>
</dbReference>
<keyword evidence="1" id="KW-0812">Transmembrane</keyword>
<protein>
    <submittedName>
        <fullName evidence="2">Anthrone oxygenase family protein</fullName>
    </submittedName>
</protein>
<gene>
    <name evidence="2" type="ORF">WDS16_07835</name>
</gene>
<dbReference type="EMBL" id="CP147846">
    <property type="protein sequence ID" value="WXG70402.1"/>
    <property type="molecule type" value="Genomic_DNA"/>
</dbReference>
<evidence type="ECO:0000256" key="1">
    <source>
        <dbReference type="SAM" id="Phobius"/>
    </source>
</evidence>
<feature type="transmembrane region" description="Helical" evidence="1">
    <location>
        <begin position="86"/>
        <end position="106"/>
    </location>
</feature>
<reference evidence="2 3" key="1">
    <citation type="submission" date="2024-03" db="EMBL/GenBank/DDBJ databases">
        <title>Natural products discovery in diverse microorganisms through a two-stage MS feature dereplication strategy.</title>
        <authorList>
            <person name="Zhang R."/>
        </authorList>
    </citation>
    <scope>NUCLEOTIDE SEQUENCE [LARGE SCALE GENOMIC DNA]</scope>
    <source>
        <strain evidence="2 3">18930</strain>
    </source>
</reference>
<dbReference type="RefSeq" id="WP_338891786.1">
    <property type="nucleotide sequence ID" value="NZ_CP147846.1"/>
</dbReference>
<keyword evidence="1" id="KW-1133">Transmembrane helix</keyword>
<organism evidence="2 3">
    <name type="scientific">Rhodococcus sovatensis</name>
    <dbReference type="NCBI Taxonomy" id="1805840"/>
    <lineage>
        <taxon>Bacteria</taxon>
        <taxon>Bacillati</taxon>
        <taxon>Actinomycetota</taxon>
        <taxon>Actinomycetes</taxon>
        <taxon>Mycobacteriales</taxon>
        <taxon>Nocardiaceae</taxon>
        <taxon>Rhodococcus</taxon>
    </lineage>
</organism>
<dbReference type="Proteomes" id="UP001432000">
    <property type="component" value="Chromosome"/>
</dbReference>
<evidence type="ECO:0000313" key="2">
    <source>
        <dbReference type="EMBL" id="WXG70402.1"/>
    </source>
</evidence>
<sequence length="159" mass="16035">MIERIATVATTVAAIGCGLTAGVMLAFSVAVMPALRVRPASDGGATMKQINVSIVSPTFLSVFLGSAVAAGIAATSALVSGSDTRVWVTAGALLYIGGCVLVTVAVNVPLNDALAAVDPGSTAGAEVWSNYMTQWTRWNHARTAAAGAACVLLTLATRL</sequence>
<evidence type="ECO:0000313" key="3">
    <source>
        <dbReference type="Proteomes" id="UP001432000"/>
    </source>
</evidence>
<accession>A0ABZ2PQX1</accession>
<keyword evidence="3" id="KW-1185">Reference proteome</keyword>
<proteinExistence type="predicted"/>
<feature type="transmembrane region" description="Helical" evidence="1">
    <location>
        <begin position="54"/>
        <end position="79"/>
    </location>
</feature>
<keyword evidence="1" id="KW-0472">Membrane</keyword>
<name>A0ABZ2PQX1_9NOCA</name>